<feature type="compositionally biased region" description="Low complexity" evidence="1">
    <location>
        <begin position="253"/>
        <end position="270"/>
    </location>
</feature>
<gene>
    <name evidence="4" type="ORF">C8A00DRAFT_31769</name>
</gene>
<keyword evidence="3" id="KW-0732">Signal</keyword>
<sequence>MAQRFLVALALAHSATALLDGRVDVLVRVDEVQVVADALAAGAMQAAAGADDGYGACVTANAVLEGCSDAGYLDSTAAPASAFSCMCCLDNTAIASAYSDCASYASDVPSASRALDQVYSLCSVQGSCRAGPTPTSTRAATRSATQIAGSQITMPAVCASMTSIYNSCSRKLEPQTTARNSDAASCFCHDKSGDYNTAFQDYASSCAPWAETAFPADVPLIEKLETFCDAYPPNTRTGSLEFSTRSGGGGGFALSSTGSPASSPTGQGASNTEGASAGDPTGEDAGNPEATSSSTGLAAPGLAVPGFLAWFANLATVLLSFFILI</sequence>
<keyword evidence="2" id="KW-0812">Transmembrane</keyword>
<reference evidence="4" key="2">
    <citation type="submission" date="2023-05" db="EMBL/GenBank/DDBJ databases">
        <authorList>
            <consortium name="Lawrence Berkeley National Laboratory"/>
            <person name="Steindorff A."/>
            <person name="Hensen N."/>
            <person name="Bonometti L."/>
            <person name="Westerberg I."/>
            <person name="Brannstrom I.O."/>
            <person name="Guillou S."/>
            <person name="Cros-Aarteil S."/>
            <person name="Calhoun S."/>
            <person name="Haridas S."/>
            <person name="Kuo A."/>
            <person name="Mondo S."/>
            <person name="Pangilinan J."/>
            <person name="Riley R."/>
            <person name="Labutti K."/>
            <person name="Andreopoulos B."/>
            <person name="Lipzen A."/>
            <person name="Chen C."/>
            <person name="Yanf M."/>
            <person name="Daum C."/>
            <person name="Ng V."/>
            <person name="Clum A."/>
            <person name="Ohm R."/>
            <person name="Martin F."/>
            <person name="Silar P."/>
            <person name="Natvig D."/>
            <person name="Lalanne C."/>
            <person name="Gautier V."/>
            <person name="Ament-Velasquez S.L."/>
            <person name="Kruys A."/>
            <person name="Hutchinson M.I."/>
            <person name="Powell A.J."/>
            <person name="Barry K."/>
            <person name="Miller A.N."/>
            <person name="Grigoriev I.V."/>
            <person name="Debuchy R."/>
            <person name="Gladieux P."/>
            <person name="Thoren M.H."/>
            <person name="Johannesson H."/>
        </authorList>
    </citation>
    <scope>NUCLEOTIDE SEQUENCE</scope>
    <source>
        <strain evidence="4">CBS 538.74</strain>
    </source>
</reference>
<evidence type="ECO:0000256" key="3">
    <source>
        <dbReference type="SAM" id="SignalP"/>
    </source>
</evidence>
<name>A0AAN6VQG3_9PEZI</name>
<accession>A0AAN6VQG3</accession>
<evidence type="ECO:0000256" key="2">
    <source>
        <dbReference type="SAM" id="Phobius"/>
    </source>
</evidence>
<feature type="chain" id="PRO_5042840664" evidence="3">
    <location>
        <begin position="18"/>
        <end position="325"/>
    </location>
</feature>
<dbReference type="AlphaFoldDB" id="A0AAN6VQG3"/>
<proteinExistence type="predicted"/>
<protein>
    <submittedName>
        <fullName evidence="4">Uncharacterized protein</fullName>
    </submittedName>
</protein>
<keyword evidence="2" id="KW-0472">Membrane</keyword>
<keyword evidence="2" id="KW-1133">Transmembrane helix</keyword>
<feature type="region of interest" description="Disordered" evidence="1">
    <location>
        <begin position="253"/>
        <end position="295"/>
    </location>
</feature>
<evidence type="ECO:0000313" key="4">
    <source>
        <dbReference type="EMBL" id="KAK4155434.1"/>
    </source>
</evidence>
<organism evidence="4 5">
    <name type="scientific">Chaetomidium leptoderma</name>
    <dbReference type="NCBI Taxonomy" id="669021"/>
    <lineage>
        <taxon>Eukaryota</taxon>
        <taxon>Fungi</taxon>
        <taxon>Dikarya</taxon>
        <taxon>Ascomycota</taxon>
        <taxon>Pezizomycotina</taxon>
        <taxon>Sordariomycetes</taxon>
        <taxon>Sordariomycetidae</taxon>
        <taxon>Sordariales</taxon>
        <taxon>Chaetomiaceae</taxon>
        <taxon>Chaetomidium</taxon>
    </lineage>
</organism>
<reference evidence="4" key="1">
    <citation type="journal article" date="2023" name="Mol. Phylogenet. Evol.">
        <title>Genome-scale phylogeny and comparative genomics of the fungal order Sordariales.</title>
        <authorList>
            <person name="Hensen N."/>
            <person name="Bonometti L."/>
            <person name="Westerberg I."/>
            <person name="Brannstrom I.O."/>
            <person name="Guillou S."/>
            <person name="Cros-Aarteil S."/>
            <person name="Calhoun S."/>
            <person name="Haridas S."/>
            <person name="Kuo A."/>
            <person name="Mondo S."/>
            <person name="Pangilinan J."/>
            <person name="Riley R."/>
            <person name="LaButti K."/>
            <person name="Andreopoulos B."/>
            <person name="Lipzen A."/>
            <person name="Chen C."/>
            <person name="Yan M."/>
            <person name="Daum C."/>
            <person name="Ng V."/>
            <person name="Clum A."/>
            <person name="Steindorff A."/>
            <person name="Ohm R.A."/>
            <person name="Martin F."/>
            <person name="Silar P."/>
            <person name="Natvig D.O."/>
            <person name="Lalanne C."/>
            <person name="Gautier V."/>
            <person name="Ament-Velasquez S.L."/>
            <person name="Kruys A."/>
            <person name="Hutchinson M.I."/>
            <person name="Powell A.J."/>
            <person name="Barry K."/>
            <person name="Miller A.N."/>
            <person name="Grigoriev I.V."/>
            <person name="Debuchy R."/>
            <person name="Gladieux P."/>
            <person name="Hiltunen Thoren M."/>
            <person name="Johannesson H."/>
        </authorList>
    </citation>
    <scope>NUCLEOTIDE SEQUENCE</scope>
    <source>
        <strain evidence="4">CBS 538.74</strain>
    </source>
</reference>
<keyword evidence="5" id="KW-1185">Reference proteome</keyword>
<feature type="transmembrane region" description="Helical" evidence="2">
    <location>
        <begin position="302"/>
        <end position="324"/>
    </location>
</feature>
<evidence type="ECO:0000256" key="1">
    <source>
        <dbReference type="SAM" id="MobiDB-lite"/>
    </source>
</evidence>
<evidence type="ECO:0000313" key="5">
    <source>
        <dbReference type="Proteomes" id="UP001302745"/>
    </source>
</evidence>
<dbReference type="EMBL" id="MU856888">
    <property type="protein sequence ID" value="KAK4155434.1"/>
    <property type="molecule type" value="Genomic_DNA"/>
</dbReference>
<feature type="signal peptide" evidence="3">
    <location>
        <begin position="1"/>
        <end position="17"/>
    </location>
</feature>
<dbReference type="Proteomes" id="UP001302745">
    <property type="component" value="Unassembled WGS sequence"/>
</dbReference>
<comment type="caution">
    <text evidence="4">The sequence shown here is derived from an EMBL/GenBank/DDBJ whole genome shotgun (WGS) entry which is preliminary data.</text>
</comment>